<comment type="caution">
    <text evidence="2">The sequence shown here is derived from an EMBL/GenBank/DDBJ whole genome shotgun (WGS) entry which is preliminary data.</text>
</comment>
<name>A0A5N4CF03_CAMDR</name>
<accession>A0A5N4CF03</accession>
<feature type="compositionally biased region" description="Basic and acidic residues" evidence="1">
    <location>
        <begin position="351"/>
        <end position="366"/>
    </location>
</feature>
<feature type="compositionally biased region" description="Low complexity" evidence="1">
    <location>
        <begin position="329"/>
        <end position="346"/>
    </location>
</feature>
<proteinExistence type="predicted"/>
<sequence length="767" mass="81994">MSTGEALPALVHHILIPRAHQVRAGLPVGEAAVEEVRAWPGRNKQGQRVSHTAAAGDALEDSGSAVCQWKMLPKAEKSPSRGREEVLNEKRKMRQKKEKRSGERCGWGALNYLSWWGWDEAGAVAGACHLPPHYQLYRVGEDAVQGQGKAGSWKAKRLATEDILEVRIIQCVKAHVGGEASSYSAVSLLHRVTGGDTITLGTQSSGATHCGHNPGVDPTAPAAFQPKDENTSQEGWLLPRQASVLSPARGIREPVTELGRSPEAARQAAPLRTHKHRLGWEVVGLRVRVPVQPHLLRLDEPLEGREQLRYPEGDTKVAPGARQSGGTCPPQARAGARVGAGVQPQVLQEGGEQREPHAHLGPEGRRRLAHPRRRTENGGRRTELTWPVEGAEPCRRQRGLADAAETAPGAAGSGALLFLQPGPGTGSSRAAATPGPRAMGQELTRRAALRRGPSFRGNDEAPVFPDPCSSAAQPVLPEDVRAPTGDFQGCRPAGRGAHTGSARPALGPLPARDGLLPQPFAHIRSLAGREGSTGTRGRFLANERTHDTGTPSCRTPPFIQLREGGWTHRPCKSKSSLICTGQQQGHLLVLPYLGRKDIQGSFPGCGDSTLTCFLILVGRGTLAGSPSLSSWPVSKLQTRVFPIRTDHATSYSALRNHLRERGHPPSLLRPPGPAPPPAQGWGGTPPARLTLSASITCDFRIYKTGQHSAASAELKPLSDVNERSWTKTPELDPTPCANTASSGALPQCFLRRSVFAGQRGCSTGRGK</sequence>
<dbReference type="AlphaFoldDB" id="A0A5N4CF03"/>
<feature type="region of interest" description="Disordered" evidence="1">
    <location>
        <begin position="413"/>
        <end position="441"/>
    </location>
</feature>
<evidence type="ECO:0000256" key="1">
    <source>
        <dbReference type="SAM" id="MobiDB-lite"/>
    </source>
</evidence>
<evidence type="ECO:0000313" key="3">
    <source>
        <dbReference type="Proteomes" id="UP000299084"/>
    </source>
</evidence>
<gene>
    <name evidence="2" type="ORF">Cadr_000026454</name>
</gene>
<reference evidence="2 3" key="1">
    <citation type="journal article" date="2019" name="Mol. Ecol. Resour.">
        <title>Improving Illumina assemblies with Hi-C and long reads: an example with the North African dromedary.</title>
        <authorList>
            <person name="Elbers J.P."/>
            <person name="Rogers M.F."/>
            <person name="Perelman P.L."/>
            <person name="Proskuryakova A.A."/>
            <person name="Serdyukova N.A."/>
            <person name="Johnson W.E."/>
            <person name="Horin P."/>
            <person name="Corander J."/>
            <person name="Murphy D."/>
            <person name="Burger P.A."/>
        </authorList>
    </citation>
    <scope>NUCLEOTIDE SEQUENCE [LARGE SCALE GENOMIC DNA]</scope>
    <source>
        <strain evidence="2">Drom800</strain>
        <tissue evidence="2">Blood</tissue>
    </source>
</reference>
<protein>
    <submittedName>
        <fullName evidence="2">Uncharacterized protein</fullName>
    </submittedName>
</protein>
<feature type="compositionally biased region" description="Basic and acidic residues" evidence="1">
    <location>
        <begin position="306"/>
        <end position="315"/>
    </location>
</feature>
<feature type="compositionally biased region" description="Pro residues" evidence="1">
    <location>
        <begin position="667"/>
        <end position="678"/>
    </location>
</feature>
<feature type="region of interest" description="Disordered" evidence="1">
    <location>
        <begin position="661"/>
        <end position="683"/>
    </location>
</feature>
<feature type="compositionally biased region" description="Basic and acidic residues" evidence="1">
    <location>
        <begin position="73"/>
        <end position="90"/>
    </location>
</feature>
<dbReference type="EMBL" id="JWIN03000026">
    <property type="protein sequence ID" value="KAB1257481.1"/>
    <property type="molecule type" value="Genomic_DNA"/>
</dbReference>
<dbReference type="Proteomes" id="UP000299084">
    <property type="component" value="Unassembled WGS sequence"/>
</dbReference>
<feature type="compositionally biased region" description="Basic and acidic residues" evidence="1">
    <location>
        <begin position="374"/>
        <end position="383"/>
    </location>
</feature>
<keyword evidence="3" id="KW-1185">Reference proteome</keyword>
<feature type="region of interest" description="Disordered" evidence="1">
    <location>
        <begin position="306"/>
        <end position="384"/>
    </location>
</feature>
<feature type="region of interest" description="Disordered" evidence="1">
    <location>
        <begin position="72"/>
        <end position="100"/>
    </location>
</feature>
<evidence type="ECO:0000313" key="2">
    <source>
        <dbReference type="EMBL" id="KAB1257481.1"/>
    </source>
</evidence>
<organism evidence="2 3">
    <name type="scientific">Camelus dromedarius</name>
    <name type="common">Dromedary</name>
    <name type="synonym">Arabian camel</name>
    <dbReference type="NCBI Taxonomy" id="9838"/>
    <lineage>
        <taxon>Eukaryota</taxon>
        <taxon>Metazoa</taxon>
        <taxon>Chordata</taxon>
        <taxon>Craniata</taxon>
        <taxon>Vertebrata</taxon>
        <taxon>Euteleostomi</taxon>
        <taxon>Mammalia</taxon>
        <taxon>Eutheria</taxon>
        <taxon>Laurasiatheria</taxon>
        <taxon>Artiodactyla</taxon>
        <taxon>Tylopoda</taxon>
        <taxon>Camelidae</taxon>
        <taxon>Camelus</taxon>
    </lineage>
</organism>